<keyword evidence="1" id="KW-0812">Transmembrane</keyword>
<protein>
    <submittedName>
        <fullName evidence="2">Uncharacterized protein</fullName>
    </submittedName>
</protein>
<keyword evidence="1" id="KW-0472">Membrane</keyword>
<dbReference type="RefSeq" id="WP_142663287.1">
    <property type="nucleotide sequence ID" value="NZ_FXTK01000009.1"/>
</dbReference>
<dbReference type="Proteomes" id="UP000319014">
    <property type="component" value="Unassembled WGS sequence"/>
</dbReference>
<feature type="transmembrane region" description="Helical" evidence="1">
    <location>
        <begin position="17"/>
        <end position="38"/>
    </location>
</feature>
<keyword evidence="1" id="KW-1133">Transmembrane helix</keyword>
<gene>
    <name evidence="2" type="ORF">SAMN06265221_1097</name>
</gene>
<reference evidence="2 3" key="1">
    <citation type="submission" date="2017-05" db="EMBL/GenBank/DDBJ databases">
        <authorList>
            <person name="Varghese N."/>
            <person name="Submissions S."/>
        </authorList>
    </citation>
    <scope>NUCLEOTIDE SEQUENCE [LARGE SCALE GENOMIC DNA]</scope>
    <source>
        <strain evidence="2 3">DSM 100094</strain>
    </source>
</reference>
<sequence length="121" mass="12655">MVKTATAAPPPRAQEELVANIMAIPAAVGMVAALVEFFRNASGVAWTSGAGLSLFGCAALLGATWLVGRLRSGPLRTTFTVLILIGGLLTALAAWFLESNIVLIAMLAMLACWLLFVLIAR</sequence>
<evidence type="ECO:0000313" key="3">
    <source>
        <dbReference type="Proteomes" id="UP000319014"/>
    </source>
</evidence>
<keyword evidence="3" id="KW-1185">Reference proteome</keyword>
<dbReference type="AlphaFoldDB" id="A0A521DNE1"/>
<feature type="transmembrane region" description="Helical" evidence="1">
    <location>
        <begin position="79"/>
        <end position="97"/>
    </location>
</feature>
<feature type="transmembrane region" description="Helical" evidence="1">
    <location>
        <begin position="44"/>
        <end position="67"/>
    </location>
</feature>
<feature type="transmembrane region" description="Helical" evidence="1">
    <location>
        <begin position="103"/>
        <end position="120"/>
    </location>
</feature>
<organism evidence="2 3">
    <name type="scientific">Paracoccus laeviglucosivorans</name>
    <dbReference type="NCBI Taxonomy" id="1197861"/>
    <lineage>
        <taxon>Bacteria</taxon>
        <taxon>Pseudomonadati</taxon>
        <taxon>Pseudomonadota</taxon>
        <taxon>Alphaproteobacteria</taxon>
        <taxon>Rhodobacterales</taxon>
        <taxon>Paracoccaceae</taxon>
        <taxon>Paracoccus</taxon>
    </lineage>
</organism>
<name>A0A521DNE1_9RHOB</name>
<proteinExistence type="predicted"/>
<evidence type="ECO:0000313" key="2">
    <source>
        <dbReference type="EMBL" id="SMO73095.1"/>
    </source>
</evidence>
<dbReference type="EMBL" id="FXTK01000009">
    <property type="protein sequence ID" value="SMO73095.1"/>
    <property type="molecule type" value="Genomic_DNA"/>
</dbReference>
<evidence type="ECO:0000256" key="1">
    <source>
        <dbReference type="SAM" id="Phobius"/>
    </source>
</evidence>
<dbReference type="OrthoDB" id="7776361at2"/>
<accession>A0A521DNE1</accession>